<dbReference type="PANTHER" id="PTHR14517:SF11">
    <property type="entry name" value="RIB43A-LIKE WITH COILED-COILS PROTEIN 1"/>
    <property type="match status" value="1"/>
</dbReference>
<dbReference type="EMBL" id="CM014087">
    <property type="protein sequence ID" value="TKS77572.1"/>
    <property type="molecule type" value="Genomic_DNA"/>
</dbReference>
<dbReference type="InterPro" id="IPR008805">
    <property type="entry name" value="RIB43A"/>
</dbReference>
<comment type="subcellular location">
    <subcellularLocation>
        <location evidence="1">Cytoplasm</location>
        <location evidence="1">Cytoskeleton</location>
        <location evidence="1">Flagellum axoneme</location>
    </subcellularLocation>
</comment>
<name>A0A4V6AR00_COLLU</name>
<reference evidence="13 14" key="1">
    <citation type="submission" date="2019-01" db="EMBL/GenBank/DDBJ databases">
        <title>Genome Assembly of Collichthys lucidus.</title>
        <authorList>
            <person name="Cai M."/>
            <person name="Xiao S."/>
        </authorList>
    </citation>
    <scope>NUCLEOTIDE SEQUENCE [LARGE SCALE GENOMIC DNA]</scope>
    <source>
        <strain evidence="13">JT15FE1705JMU</strain>
        <tissue evidence="13">Muscle</tissue>
    </source>
</reference>
<evidence type="ECO:0000256" key="10">
    <source>
        <dbReference type="ARBA" id="ARBA00046435"/>
    </source>
</evidence>
<evidence type="ECO:0000313" key="13">
    <source>
        <dbReference type="EMBL" id="TKS77572.1"/>
    </source>
</evidence>
<keyword evidence="6" id="KW-0969">Cilium</keyword>
<gene>
    <name evidence="13" type="ORF">D9C73_011663</name>
</gene>
<evidence type="ECO:0000256" key="8">
    <source>
        <dbReference type="ARBA" id="ARBA00023273"/>
    </source>
</evidence>
<comment type="subunit">
    <text evidence="10">Microtubule inner protein component of sperm flagellar doublet microtubules.</text>
</comment>
<evidence type="ECO:0000256" key="2">
    <source>
        <dbReference type="ARBA" id="ARBA00006875"/>
    </source>
</evidence>
<keyword evidence="8" id="KW-0966">Cell projection</keyword>
<keyword evidence="3" id="KW-0963">Cytoplasm</keyword>
<feature type="region of interest" description="Disordered" evidence="12">
    <location>
        <begin position="141"/>
        <end position="193"/>
    </location>
</feature>
<feature type="compositionally biased region" description="Basic and acidic residues" evidence="12">
    <location>
        <begin position="145"/>
        <end position="193"/>
    </location>
</feature>
<feature type="compositionally biased region" description="Basic and acidic residues" evidence="12">
    <location>
        <begin position="242"/>
        <end position="263"/>
    </location>
</feature>
<keyword evidence="14" id="KW-1185">Reference proteome</keyword>
<evidence type="ECO:0000313" key="14">
    <source>
        <dbReference type="Proteomes" id="UP000298787"/>
    </source>
</evidence>
<dbReference type="PANTHER" id="PTHR14517">
    <property type="entry name" value="RIB43A-RELATED"/>
    <property type="match status" value="1"/>
</dbReference>
<accession>A0A4V6AR00</accession>
<evidence type="ECO:0000256" key="9">
    <source>
        <dbReference type="ARBA" id="ARBA00041087"/>
    </source>
</evidence>
<protein>
    <recommendedName>
        <fullName evidence="9">RIB43A-like with coiled-coils protein 1</fullName>
    </recommendedName>
</protein>
<organism evidence="13 14">
    <name type="scientific">Collichthys lucidus</name>
    <name type="common">Big head croaker</name>
    <name type="synonym">Sciaena lucida</name>
    <dbReference type="NCBI Taxonomy" id="240159"/>
    <lineage>
        <taxon>Eukaryota</taxon>
        <taxon>Metazoa</taxon>
        <taxon>Chordata</taxon>
        <taxon>Craniata</taxon>
        <taxon>Vertebrata</taxon>
        <taxon>Euteleostomi</taxon>
        <taxon>Actinopterygii</taxon>
        <taxon>Neopterygii</taxon>
        <taxon>Teleostei</taxon>
        <taxon>Neoteleostei</taxon>
        <taxon>Acanthomorphata</taxon>
        <taxon>Eupercaria</taxon>
        <taxon>Sciaenidae</taxon>
        <taxon>Collichthys</taxon>
    </lineage>
</organism>
<feature type="coiled-coil region" evidence="11">
    <location>
        <begin position="55"/>
        <end position="89"/>
    </location>
</feature>
<evidence type="ECO:0000256" key="4">
    <source>
        <dbReference type="ARBA" id="ARBA00022846"/>
    </source>
</evidence>
<proteinExistence type="inferred from homology"/>
<evidence type="ECO:0000256" key="11">
    <source>
        <dbReference type="SAM" id="Coils"/>
    </source>
</evidence>
<keyword evidence="7" id="KW-0206">Cytoskeleton</keyword>
<feature type="compositionally biased region" description="Basic and acidic residues" evidence="12">
    <location>
        <begin position="11"/>
        <end position="23"/>
    </location>
</feature>
<evidence type="ECO:0000256" key="1">
    <source>
        <dbReference type="ARBA" id="ARBA00004611"/>
    </source>
</evidence>
<feature type="region of interest" description="Disordered" evidence="12">
    <location>
        <begin position="1"/>
        <end position="23"/>
    </location>
</feature>
<dbReference type="AlphaFoldDB" id="A0A4V6AR00"/>
<keyword evidence="5 11" id="KW-0175">Coiled coil</keyword>
<evidence type="ECO:0000256" key="3">
    <source>
        <dbReference type="ARBA" id="ARBA00022490"/>
    </source>
</evidence>
<keyword evidence="4" id="KW-0282">Flagellum</keyword>
<sequence>MYKVDLPVDQSAEKSVERRRSAETARKDRIFNTRLRVMGLDLGALNQQVLEKKHQQNMEMQRDKAFDKLRKYQDDMLLLQDMNEKEKRAALHTDLTQYWATFQRVEDSRDADLKCGLKGAYRIADPKNKMGPASMQIFEGEDVGEEQRRSEQMKEAERDLRTQKEENERRLMRDKHREREEKLKEQHKREEKENLAEMVHTLTSDMMTECAEAAEREAEGGRPPRVLVDKWKGMSPEQLSAIHREREKQRLERQRQRDSEKAQDAAWELQLMKLSREAEEEERRAEELRREKRIQTDRYNMQLAREQQANQEYLNKKLYTNRPTKEYFYQFNTSSR</sequence>
<feature type="region of interest" description="Disordered" evidence="12">
    <location>
        <begin position="237"/>
        <end position="264"/>
    </location>
</feature>
<evidence type="ECO:0000256" key="12">
    <source>
        <dbReference type="SAM" id="MobiDB-lite"/>
    </source>
</evidence>
<evidence type="ECO:0000256" key="5">
    <source>
        <dbReference type="ARBA" id="ARBA00023054"/>
    </source>
</evidence>
<dbReference type="Pfam" id="PF05914">
    <property type="entry name" value="RIB43A"/>
    <property type="match status" value="1"/>
</dbReference>
<evidence type="ECO:0000256" key="7">
    <source>
        <dbReference type="ARBA" id="ARBA00023212"/>
    </source>
</evidence>
<evidence type="ECO:0000256" key="6">
    <source>
        <dbReference type="ARBA" id="ARBA00023069"/>
    </source>
</evidence>
<dbReference type="STRING" id="240159.A0A4V6AR00"/>
<comment type="similarity">
    <text evidence="2">Belongs to the RIB43A family.</text>
</comment>
<dbReference type="Proteomes" id="UP000298787">
    <property type="component" value="Chromosome 10"/>
</dbReference>